<sequence>MAGGNKRLRLNGKGDWAELAFAKGSPPSIRQAAENLSCPVGKKAGRICPAGRKFSPRNRPAR</sequence>
<dbReference type="AlphaFoldDB" id="A0A3E0K5V7"/>
<comment type="caution">
    <text evidence="1">The sequence shown here is derived from an EMBL/GenBank/DDBJ whole genome shotgun (WGS) entry which is preliminary data.</text>
</comment>
<proteinExistence type="predicted"/>
<evidence type="ECO:0000313" key="1">
    <source>
        <dbReference type="EMBL" id="REJ29006.1"/>
    </source>
</evidence>
<organism evidence="1 2">
    <name type="scientific">Caldibacillus debilis</name>
    <dbReference type="NCBI Taxonomy" id="301148"/>
    <lineage>
        <taxon>Bacteria</taxon>
        <taxon>Bacillati</taxon>
        <taxon>Bacillota</taxon>
        <taxon>Bacilli</taxon>
        <taxon>Bacillales</taxon>
        <taxon>Bacillaceae</taxon>
        <taxon>Caldibacillus</taxon>
    </lineage>
</organism>
<gene>
    <name evidence="1" type="ORF">C6P37_07100</name>
</gene>
<name>A0A3E0K5V7_9BACI</name>
<accession>A0A3E0K5V7</accession>
<reference evidence="1 2" key="1">
    <citation type="submission" date="2018-03" db="EMBL/GenBank/DDBJ databases">
        <authorList>
            <person name="Keele B.F."/>
        </authorList>
    </citation>
    <scope>NUCLEOTIDE SEQUENCE [LARGE SCALE GENOMIC DNA]</scope>
    <source>
        <strain evidence="1">ZCTH4_d</strain>
    </source>
</reference>
<protein>
    <submittedName>
        <fullName evidence="1">Uncharacterized protein</fullName>
    </submittedName>
</protein>
<evidence type="ECO:0000313" key="2">
    <source>
        <dbReference type="Proteomes" id="UP000257014"/>
    </source>
</evidence>
<dbReference type="Proteomes" id="UP000257014">
    <property type="component" value="Unassembled WGS sequence"/>
</dbReference>
<dbReference type="EMBL" id="QEWE01000015">
    <property type="protein sequence ID" value="REJ29006.1"/>
    <property type="molecule type" value="Genomic_DNA"/>
</dbReference>